<comment type="caution">
    <text evidence="2">The sequence shown here is derived from an EMBL/GenBank/DDBJ whole genome shotgun (WGS) entry which is preliminary data.</text>
</comment>
<protein>
    <submittedName>
        <fullName evidence="2">Uncharacterized protein</fullName>
    </submittedName>
</protein>
<dbReference type="EMBL" id="QXFT01005837">
    <property type="protein sequence ID" value="KAE9271018.1"/>
    <property type="molecule type" value="Genomic_DNA"/>
</dbReference>
<dbReference type="AlphaFoldDB" id="A0A6A4BEA5"/>
<sequence>MTSTVMFSVSATSLTVVVVVEYYMVSWCAHGFNGGGGVGGAVRGHGQHSHVLRVGDIVDSGGGGILHGQLVCIWF</sequence>
<reference evidence="2 3" key="1">
    <citation type="submission" date="2018-08" db="EMBL/GenBank/DDBJ databases">
        <title>Genomic investigation of the strawberry pathogen Phytophthora fragariae indicates pathogenicity is determined by transcriptional variation in three key races.</title>
        <authorList>
            <person name="Adams T.M."/>
            <person name="Armitage A.D."/>
            <person name="Sobczyk M.K."/>
            <person name="Bates H.J."/>
            <person name="Dunwell J.M."/>
            <person name="Nellist C.F."/>
            <person name="Harrison R.J."/>
        </authorList>
    </citation>
    <scope>NUCLEOTIDE SEQUENCE [LARGE SCALE GENOMIC DNA]</scope>
    <source>
        <strain evidence="2 3">SCRP333</strain>
    </source>
</reference>
<keyword evidence="1" id="KW-0812">Transmembrane</keyword>
<keyword evidence="1" id="KW-0472">Membrane</keyword>
<name>A0A6A4BEA5_9STRA</name>
<evidence type="ECO:0000313" key="2">
    <source>
        <dbReference type="EMBL" id="KAE9271018.1"/>
    </source>
</evidence>
<evidence type="ECO:0000313" key="3">
    <source>
        <dbReference type="Proteomes" id="UP000434957"/>
    </source>
</evidence>
<keyword evidence="3" id="KW-1185">Reference proteome</keyword>
<accession>A0A6A4BEA5</accession>
<proteinExistence type="predicted"/>
<evidence type="ECO:0000256" key="1">
    <source>
        <dbReference type="SAM" id="Phobius"/>
    </source>
</evidence>
<feature type="transmembrane region" description="Helical" evidence="1">
    <location>
        <begin position="6"/>
        <end position="25"/>
    </location>
</feature>
<organism evidence="2 3">
    <name type="scientific">Phytophthora rubi</name>
    <dbReference type="NCBI Taxonomy" id="129364"/>
    <lineage>
        <taxon>Eukaryota</taxon>
        <taxon>Sar</taxon>
        <taxon>Stramenopiles</taxon>
        <taxon>Oomycota</taxon>
        <taxon>Peronosporomycetes</taxon>
        <taxon>Peronosporales</taxon>
        <taxon>Peronosporaceae</taxon>
        <taxon>Phytophthora</taxon>
    </lineage>
</organism>
<keyword evidence="1" id="KW-1133">Transmembrane helix</keyword>
<gene>
    <name evidence="2" type="ORF">PR003_g30639</name>
</gene>
<dbReference type="Proteomes" id="UP000434957">
    <property type="component" value="Unassembled WGS sequence"/>
</dbReference>